<dbReference type="Gene3D" id="2.60.120.10">
    <property type="entry name" value="Jelly Rolls"/>
    <property type="match status" value="1"/>
</dbReference>
<reference evidence="9" key="2">
    <citation type="submission" date="2025-08" db="UniProtKB">
        <authorList>
            <consortium name="Ensembl"/>
        </authorList>
    </citation>
    <scope>IDENTIFICATION</scope>
</reference>
<sequence length="508" mass="57314">MFQQALAMRKAYILNPWNQFDLFIIVLAVVDIIINDFAASLEVQMFRIIRVSKMFRLTRALRLIKIIIPKLITLVEHQIHKQLSLGYDIGNGFVTGEEDISKIIDHISDDQTVSKKLKGILEMNRQLAVKEIGLLQRNYPEIAISVKTRQASRAVLNSERETIGSLMLMGLLDEVESKKLKKMIEIRMKKLTKFPPTIPAPTAESLLQNLPWLHSDVAQIEFIKKVAKLMIFDFGDIIMRENDKPQGIHLIVSGVVKMTGSSPGYGGREQKEKSHVIDYQSRGTIIGELNCLTQQPLEFTVTCESATQTCFIGINSLFEAFDVFYEDPSLEYKMWLSLAIRIATTVFMENINYQGWTHHKMCLYLSNAYLMDVEVNEKVLLYDGSIQDVVVIYGSCSDVQDQRSFQAPALISKTTYQVLGTANITKLLIIPSTSANVKDTKSEILIMDSALCLLHVAQQRAPSCESSGLETVRSEELFAEAEENMAEQEPGPSSQFHSTAPHHQFNSI</sequence>
<dbReference type="Ensembl" id="ENSPNAT00000001965.2">
    <property type="protein sequence ID" value="ENSPNAP00000007360.1"/>
    <property type="gene ID" value="ENSPNAG00000002613.2"/>
</dbReference>
<dbReference type="GO" id="GO:0016020">
    <property type="term" value="C:membrane"/>
    <property type="evidence" value="ECO:0007669"/>
    <property type="project" value="UniProtKB-SubCell"/>
</dbReference>
<keyword evidence="2" id="KW-0813">Transport</keyword>
<dbReference type="InterPro" id="IPR027359">
    <property type="entry name" value="Volt_channel_dom_sf"/>
</dbReference>
<evidence type="ECO:0000313" key="10">
    <source>
        <dbReference type="Proteomes" id="UP001501920"/>
    </source>
</evidence>
<dbReference type="GO" id="GO:0005216">
    <property type="term" value="F:monoatomic ion channel activity"/>
    <property type="evidence" value="ECO:0007669"/>
    <property type="project" value="InterPro"/>
</dbReference>
<dbReference type="InterPro" id="IPR014710">
    <property type="entry name" value="RmlC-like_jellyroll"/>
</dbReference>
<dbReference type="STRING" id="42514.ENSPNAP00000007360"/>
<keyword evidence="4" id="KW-1133">Transmembrane helix</keyword>
<evidence type="ECO:0000313" key="9">
    <source>
        <dbReference type="Ensembl" id="ENSPNAP00000007360.1"/>
    </source>
</evidence>
<evidence type="ECO:0000256" key="3">
    <source>
        <dbReference type="ARBA" id="ARBA00022692"/>
    </source>
</evidence>
<name>A0A3B4C856_PYGNA</name>
<evidence type="ECO:0000256" key="6">
    <source>
        <dbReference type="ARBA" id="ARBA00023136"/>
    </source>
</evidence>
<evidence type="ECO:0000256" key="5">
    <source>
        <dbReference type="ARBA" id="ARBA00023065"/>
    </source>
</evidence>
<keyword evidence="3" id="KW-0812">Transmembrane</keyword>
<dbReference type="Pfam" id="PF00027">
    <property type="entry name" value="cNMP_binding"/>
    <property type="match status" value="1"/>
</dbReference>
<dbReference type="SUPFAM" id="SSF51206">
    <property type="entry name" value="cAMP-binding domain-like"/>
    <property type="match status" value="1"/>
</dbReference>
<evidence type="ECO:0000259" key="8">
    <source>
        <dbReference type="PROSITE" id="PS50042"/>
    </source>
</evidence>
<comment type="subcellular location">
    <subcellularLocation>
        <location evidence="1">Membrane</location>
        <topology evidence="1">Multi-pass membrane protein</topology>
    </subcellularLocation>
</comment>
<dbReference type="InterPro" id="IPR000595">
    <property type="entry name" value="cNMP-bd_dom"/>
</dbReference>
<reference evidence="9" key="3">
    <citation type="submission" date="2025-09" db="UniProtKB">
        <authorList>
            <consortium name="Ensembl"/>
        </authorList>
    </citation>
    <scope>IDENTIFICATION</scope>
</reference>
<dbReference type="InterPro" id="IPR018490">
    <property type="entry name" value="cNMP-bd_dom_sf"/>
</dbReference>
<dbReference type="OMA" id="ILPKICH"/>
<keyword evidence="5" id="KW-0406">Ion transport</keyword>
<proteinExistence type="predicted"/>
<evidence type="ECO:0000256" key="1">
    <source>
        <dbReference type="ARBA" id="ARBA00004141"/>
    </source>
</evidence>
<feature type="domain" description="Cyclic nucleotide-binding" evidence="8">
    <location>
        <begin position="232"/>
        <end position="308"/>
    </location>
</feature>
<gene>
    <name evidence="9" type="primary">CCT5</name>
</gene>
<organism evidence="9 10">
    <name type="scientific">Pygocentrus nattereri</name>
    <name type="common">Red-bellied piranha</name>
    <dbReference type="NCBI Taxonomy" id="42514"/>
    <lineage>
        <taxon>Eukaryota</taxon>
        <taxon>Metazoa</taxon>
        <taxon>Chordata</taxon>
        <taxon>Craniata</taxon>
        <taxon>Vertebrata</taxon>
        <taxon>Euteleostomi</taxon>
        <taxon>Actinopterygii</taxon>
        <taxon>Neopterygii</taxon>
        <taxon>Teleostei</taxon>
        <taxon>Ostariophysi</taxon>
        <taxon>Characiformes</taxon>
        <taxon>Characoidei</taxon>
        <taxon>Pygocentrus</taxon>
    </lineage>
</organism>
<dbReference type="Proteomes" id="UP001501920">
    <property type="component" value="Chromosome 8"/>
</dbReference>
<protein>
    <recommendedName>
        <fullName evidence="8">Cyclic nucleotide-binding domain-containing protein</fullName>
    </recommendedName>
</protein>
<accession>A0A3B4C856</accession>
<dbReference type="InterPro" id="IPR005821">
    <property type="entry name" value="Ion_trans_dom"/>
</dbReference>
<keyword evidence="6" id="KW-0472">Membrane</keyword>
<dbReference type="Pfam" id="PF00520">
    <property type="entry name" value="Ion_trans"/>
    <property type="match status" value="1"/>
</dbReference>
<evidence type="ECO:0000256" key="7">
    <source>
        <dbReference type="SAM" id="MobiDB-lite"/>
    </source>
</evidence>
<reference evidence="9 10" key="1">
    <citation type="submission" date="2020-10" db="EMBL/GenBank/DDBJ databases">
        <title>Pygocentrus nattereri (red-bellied piranha) genome, fPygNat1, primary haplotype.</title>
        <authorList>
            <person name="Myers G."/>
            <person name="Meyer A."/>
            <person name="Karagic N."/>
            <person name="Pippel M."/>
            <person name="Winkler S."/>
            <person name="Tracey A."/>
            <person name="Wood J."/>
            <person name="Formenti G."/>
            <person name="Howe K."/>
            <person name="Fedrigo O."/>
            <person name="Jarvis E.D."/>
        </authorList>
    </citation>
    <scope>NUCLEOTIDE SEQUENCE [LARGE SCALE GENOMIC DNA]</scope>
</reference>
<dbReference type="Gene3D" id="1.20.120.350">
    <property type="entry name" value="Voltage-gated potassium channels. Chain C"/>
    <property type="match status" value="1"/>
</dbReference>
<evidence type="ECO:0000256" key="2">
    <source>
        <dbReference type="ARBA" id="ARBA00022448"/>
    </source>
</evidence>
<evidence type="ECO:0000256" key="4">
    <source>
        <dbReference type="ARBA" id="ARBA00022989"/>
    </source>
</evidence>
<keyword evidence="10" id="KW-1185">Reference proteome</keyword>
<dbReference type="CDD" id="cd00038">
    <property type="entry name" value="CAP_ED"/>
    <property type="match status" value="1"/>
</dbReference>
<dbReference type="PROSITE" id="PS50042">
    <property type="entry name" value="CNMP_BINDING_3"/>
    <property type="match status" value="1"/>
</dbReference>
<dbReference type="AlphaFoldDB" id="A0A3B4C856"/>
<dbReference type="GeneTree" id="ENSGT00940000167440"/>
<feature type="region of interest" description="Disordered" evidence="7">
    <location>
        <begin position="481"/>
        <end position="508"/>
    </location>
</feature>